<keyword evidence="1" id="KW-1133">Transmembrane helix</keyword>
<evidence type="ECO:0000256" key="1">
    <source>
        <dbReference type="SAM" id="Phobius"/>
    </source>
</evidence>
<dbReference type="EMBL" id="AP025183">
    <property type="protein sequence ID" value="BDB53563.1"/>
    <property type="molecule type" value="Genomic_DNA"/>
</dbReference>
<accession>A0ABM7V062</accession>
<reference evidence="2 3" key="2">
    <citation type="journal article" date="2022" name="Microorganisms">
        <title>Complete Genome Sequences of Two Flavobacterium ammonificans Strains and a Flavobacterium ammoniigenes Strain of Ammonifying Bacterioplankton Isolated from Surface River Water.</title>
        <authorList>
            <person name="Suda W."/>
            <person name="Ogata Y."/>
            <person name="Shindo C."/>
            <person name="Watanabe K."/>
        </authorList>
    </citation>
    <scope>NUCLEOTIDE SEQUENCE [LARGE SCALE GENOMIC DNA]</scope>
    <source>
        <strain evidence="2 3">GENT11</strain>
    </source>
</reference>
<feature type="transmembrane region" description="Helical" evidence="1">
    <location>
        <begin position="7"/>
        <end position="26"/>
    </location>
</feature>
<dbReference type="Proteomes" id="UP001319865">
    <property type="component" value="Chromosome"/>
</dbReference>
<evidence type="ECO:0000313" key="2">
    <source>
        <dbReference type="EMBL" id="BDB53563.1"/>
    </source>
</evidence>
<evidence type="ECO:0008006" key="4">
    <source>
        <dbReference type="Google" id="ProtNLM"/>
    </source>
</evidence>
<feature type="transmembrane region" description="Helical" evidence="1">
    <location>
        <begin position="32"/>
        <end position="50"/>
    </location>
</feature>
<dbReference type="RefSeq" id="WP_229329855.1">
    <property type="nucleotide sequence ID" value="NZ_AP025183.1"/>
</dbReference>
<keyword evidence="3" id="KW-1185">Reference proteome</keyword>
<proteinExistence type="predicted"/>
<keyword evidence="1" id="KW-0812">Transmembrane</keyword>
<name>A0ABM7V062_9FLAO</name>
<protein>
    <recommendedName>
        <fullName evidence="4">Amino acid permease</fullName>
    </recommendedName>
</protein>
<evidence type="ECO:0000313" key="3">
    <source>
        <dbReference type="Proteomes" id="UP001319865"/>
    </source>
</evidence>
<organism evidence="2 3">
    <name type="scientific">Flavobacterium ammonificans</name>
    <dbReference type="NCBI Taxonomy" id="1751056"/>
    <lineage>
        <taxon>Bacteria</taxon>
        <taxon>Pseudomonadati</taxon>
        <taxon>Bacteroidota</taxon>
        <taxon>Flavobacteriia</taxon>
        <taxon>Flavobacteriales</taxon>
        <taxon>Flavobacteriaceae</taxon>
        <taxon>Flavobacterium</taxon>
    </lineage>
</organism>
<reference evidence="2 3" key="1">
    <citation type="journal article" date="2022" name="Int. J. Syst. Evol. Microbiol.">
        <title>Flavobacterium ammonificans sp. nov. and Flavobacterium ammoniigenes sp. nov., ammonifying bacteria isolated from surface river water.</title>
        <authorList>
            <person name="Watanabe K."/>
            <person name="Kitamura T."/>
            <person name="Ogata Y."/>
            <person name="Shindo C."/>
            <person name="Suda W."/>
        </authorList>
    </citation>
    <scope>NUCLEOTIDE SEQUENCE [LARGE SCALE GENOMIC DNA]</scope>
    <source>
        <strain evidence="2 3">GENT11</strain>
    </source>
</reference>
<keyword evidence="1" id="KW-0472">Membrane</keyword>
<gene>
    <name evidence="2" type="ORF">GENT11_18750</name>
</gene>
<sequence length="58" mass="6690">MSSFGKLSPMAFYFISVICFVLANVIREQNLTVYYIAVVVGLVFFFLGLYKRVKTKKE</sequence>